<organism evidence="3 4">
    <name type="scientific">Alienimonas californiensis</name>
    <dbReference type="NCBI Taxonomy" id="2527989"/>
    <lineage>
        <taxon>Bacteria</taxon>
        <taxon>Pseudomonadati</taxon>
        <taxon>Planctomycetota</taxon>
        <taxon>Planctomycetia</taxon>
        <taxon>Planctomycetales</taxon>
        <taxon>Planctomycetaceae</taxon>
        <taxon>Alienimonas</taxon>
    </lineage>
</organism>
<dbReference type="GO" id="GO:0004077">
    <property type="term" value="F:biotin--[biotin carboxyl-carrier protein] ligase activity"/>
    <property type="evidence" value="ECO:0007669"/>
    <property type="project" value="UniProtKB-EC"/>
</dbReference>
<dbReference type="EMBL" id="CP036265">
    <property type="protein sequence ID" value="QDT16955.1"/>
    <property type="molecule type" value="Genomic_DNA"/>
</dbReference>
<feature type="domain" description="BPL/LPL catalytic" evidence="2">
    <location>
        <begin position="5"/>
        <end position="203"/>
    </location>
</feature>
<dbReference type="AlphaFoldDB" id="A0A517PC47"/>
<keyword evidence="1 3" id="KW-0436">Ligase</keyword>
<dbReference type="OrthoDB" id="9807064at2"/>
<dbReference type="Gene3D" id="3.30.930.10">
    <property type="entry name" value="Bira Bifunctional Protein, Domain 2"/>
    <property type="match status" value="1"/>
</dbReference>
<reference evidence="3 4" key="1">
    <citation type="submission" date="2019-02" db="EMBL/GenBank/DDBJ databases">
        <title>Deep-cultivation of Planctomycetes and their phenomic and genomic characterization uncovers novel biology.</title>
        <authorList>
            <person name="Wiegand S."/>
            <person name="Jogler M."/>
            <person name="Boedeker C."/>
            <person name="Pinto D."/>
            <person name="Vollmers J."/>
            <person name="Rivas-Marin E."/>
            <person name="Kohn T."/>
            <person name="Peeters S.H."/>
            <person name="Heuer A."/>
            <person name="Rast P."/>
            <person name="Oberbeckmann S."/>
            <person name="Bunk B."/>
            <person name="Jeske O."/>
            <person name="Meyerdierks A."/>
            <person name="Storesund J.E."/>
            <person name="Kallscheuer N."/>
            <person name="Luecker S."/>
            <person name="Lage O.M."/>
            <person name="Pohl T."/>
            <person name="Merkel B.J."/>
            <person name="Hornburger P."/>
            <person name="Mueller R.-W."/>
            <person name="Bruemmer F."/>
            <person name="Labrenz M."/>
            <person name="Spormann A.M."/>
            <person name="Op den Camp H."/>
            <person name="Overmann J."/>
            <person name="Amann R."/>
            <person name="Jetten M.S.M."/>
            <person name="Mascher T."/>
            <person name="Medema M.H."/>
            <person name="Devos D.P."/>
            <person name="Kaster A.-K."/>
            <person name="Ovreas L."/>
            <person name="Rohde M."/>
            <person name="Galperin M.Y."/>
            <person name="Jogler C."/>
        </authorList>
    </citation>
    <scope>NUCLEOTIDE SEQUENCE [LARGE SCALE GENOMIC DNA]</scope>
    <source>
        <strain evidence="3 4">CA12</strain>
    </source>
</reference>
<dbReference type="InterPro" id="IPR004408">
    <property type="entry name" value="Biotin_CoA_COase_ligase"/>
</dbReference>
<evidence type="ECO:0000256" key="1">
    <source>
        <dbReference type="ARBA" id="ARBA00022598"/>
    </source>
</evidence>
<dbReference type="EC" id="6.3.4.15" evidence="3"/>
<accession>A0A517PC47</accession>
<evidence type="ECO:0000259" key="2">
    <source>
        <dbReference type="PROSITE" id="PS51733"/>
    </source>
</evidence>
<dbReference type="GO" id="GO:0005737">
    <property type="term" value="C:cytoplasm"/>
    <property type="evidence" value="ECO:0007669"/>
    <property type="project" value="TreeGrafter"/>
</dbReference>
<sequence length="263" mass="27206">MSFPPDAAARLRSETFVRSVELHAELGSTNDRALELAADADATLPVLVLAERQTGGRGRGANRWAAPPGCLTFTLLLRPPEGLPDAALLAPVAGLAVAETAAGLTDAEVGVKWPNDVLLRPAPPVPGVEVPWGKLAGVLCERPRLDRVAVGVGLNLNCDPAAFPSHLPRPAATLRGERGPHDALAVLIDLLVRLEAAFTDLAEGGRLDPTLWAARDVLAGRAVSVAAGAAKVSGTACGVTADGALRVFDGQAAREIRSGTVDW</sequence>
<dbReference type="Proteomes" id="UP000318741">
    <property type="component" value="Chromosome"/>
</dbReference>
<dbReference type="NCBIfam" id="TIGR00121">
    <property type="entry name" value="birA_ligase"/>
    <property type="match status" value="1"/>
</dbReference>
<evidence type="ECO:0000313" key="4">
    <source>
        <dbReference type="Proteomes" id="UP000318741"/>
    </source>
</evidence>
<gene>
    <name evidence="3" type="primary">birA</name>
    <name evidence="3" type="ORF">CA12_30650</name>
</gene>
<dbReference type="RefSeq" id="WP_145359867.1">
    <property type="nucleotide sequence ID" value="NZ_CP036265.1"/>
</dbReference>
<dbReference type="PANTHER" id="PTHR12835">
    <property type="entry name" value="BIOTIN PROTEIN LIGASE"/>
    <property type="match status" value="1"/>
</dbReference>
<dbReference type="InterPro" id="IPR004143">
    <property type="entry name" value="BPL_LPL_catalytic"/>
</dbReference>
<proteinExistence type="predicted"/>
<keyword evidence="4" id="KW-1185">Reference proteome</keyword>
<dbReference type="KEGG" id="acaf:CA12_30650"/>
<dbReference type="PANTHER" id="PTHR12835:SF5">
    <property type="entry name" value="BIOTIN--PROTEIN LIGASE"/>
    <property type="match status" value="1"/>
</dbReference>
<evidence type="ECO:0000313" key="3">
    <source>
        <dbReference type="EMBL" id="QDT16955.1"/>
    </source>
</evidence>
<dbReference type="CDD" id="cd16442">
    <property type="entry name" value="BPL"/>
    <property type="match status" value="1"/>
</dbReference>
<dbReference type="SUPFAM" id="SSF55681">
    <property type="entry name" value="Class II aaRS and biotin synthetases"/>
    <property type="match status" value="1"/>
</dbReference>
<dbReference type="InterPro" id="IPR045864">
    <property type="entry name" value="aa-tRNA-synth_II/BPL/LPL"/>
</dbReference>
<dbReference type="PROSITE" id="PS51733">
    <property type="entry name" value="BPL_LPL_CATALYTIC"/>
    <property type="match status" value="1"/>
</dbReference>
<protein>
    <submittedName>
        <fullName evidence="3">Bifunctional ligase/repressor BirA</fullName>
        <ecNumber evidence="3">6.3.4.15</ecNumber>
    </submittedName>
</protein>
<name>A0A517PC47_9PLAN</name>
<dbReference type="Pfam" id="PF03099">
    <property type="entry name" value="BPL_LplA_LipB"/>
    <property type="match status" value="1"/>
</dbReference>